<dbReference type="STRING" id="218851.A0A2G5C792"/>
<keyword evidence="2" id="KW-0067">ATP-binding</keyword>
<feature type="compositionally biased region" description="Basic and acidic residues" evidence="3">
    <location>
        <begin position="176"/>
        <end position="197"/>
    </location>
</feature>
<feature type="region of interest" description="Disordered" evidence="3">
    <location>
        <begin position="30"/>
        <end position="106"/>
    </location>
</feature>
<feature type="region of interest" description="Disordered" evidence="3">
    <location>
        <begin position="145"/>
        <end position="221"/>
    </location>
</feature>
<dbReference type="Proteomes" id="UP000230069">
    <property type="component" value="Unassembled WGS sequence"/>
</dbReference>
<dbReference type="GO" id="GO:0000055">
    <property type="term" value="P:ribosomal large subunit export from nucleus"/>
    <property type="evidence" value="ECO:0007669"/>
    <property type="project" value="TreeGrafter"/>
</dbReference>
<evidence type="ECO:0000256" key="2">
    <source>
        <dbReference type="ARBA" id="ARBA00022840"/>
    </source>
</evidence>
<evidence type="ECO:0000256" key="1">
    <source>
        <dbReference type="ARBA" id="ARBA00022741"/>
    </source>
</evidence>
<evidence type="ECO:0000313" key="5">
    <source>
        <dbReference type="Proteomes" id="UP000230069"/>
    </source>
</evidence>
<name>A0A2G5C792_AQUCA</name>
<protein>
    <submittedName>
        <fullName evidence="4">Uncharacterized protein</fullName>
    </submittedName>
</protein>
<dbReference type="AlphaFoldDB" id="A0A2G5C792"/>
<keyword evidence="5" id="KW-1185">Reference proteome</keyword>
<sequence length="221" mass="24520">MHSIKGGLTTMEILPFTALGMQLDADTQTLESSSIAPKTQWSNSENMENGLAPTLGLPSSSTSESKITMPDSFKGGELTVDEPKVQSPQHDKSSVQRTHPNPYRNVGDTLKIWKERVKVSIDAEEHKPGVRDEMEDDNAKEYGFVPEFEKGTSQALGPATSDQIDRNIKGSNPDGGEDHTEQNEDHTEMEVHRHDPETLSTKNHSAPMQKLDEQIRNSVRK</sequence>
<feature type="compositionally biased region" description="Polar residues" evidence="3">
    <location>
        <begin position="57"/>
        <end position="66"/>
    </location>
</feature>
<dbReference type="InParanoid" id="A0A2G5C792"/>
<feature type="compositionally biased region" description="Polar residues" evidence="3">
    <location>
        <begin position="30"/>
        <end position="47"/>
    </location>
</feature>
<dbReference type="GO" id="GO:0005524">
    <property type="term" value="F:ATP binding"/>
    <property type="evidence" value="ECO:0007669"/>
    <property type="project" value="UniProtKB-KW"/>
</dbReference>
<dbReference type="PANTHER" id="PTHR48103">
    <property type="entry name" value="MIDASIN-RELATED"/>
    <property type="match status" value="1"/>
</dbReference>
<accession>A0A2G5C792</accession>
<dbReference type="GO" id="GO:0030687">
    <property type="term" value="C:preribosome, large subunit precursor"/>
    <property type="evidence" value="ECO:0007669"/>
    <property type="project" value="TreeGrafter"/>
</dbReference>
<gene>
    <name evidence="4" type="ORF">AQUCO_08300104v1</name>
</gene>
<dbReference type="OrthoDB" id="1937293at2759"/>
<proteinExistence type="predicted"/>
<organism evidence="4 5">
    <name type="scientific">Aquilegia coerulea</name>
    <name type="common">Rocky mountain columbine</name>
    <dbReference type="NCBI Taxonomy" id="218851"/>
    <lineage>
        <taxon>Eukaryota</taxon>
        <taxon>Viridiplantae</taxon>
        <taxon>Streptophyta</taxon>
        <taxon>Embryophyta</taxon>
        <taxon>Tracheophyta</taxon>
        <taxon>Spermatophyta</taxon>
        <taxon>Magnoliopsida</taxon>
        <taxon>Ranunculales</taxon>
        <taxon>Ranunculaceae</taxon>
        <taxon>Thalictroideae</taxon>
        <taxon>Aquilegia</taxon>
    </lineage>
</organism>
<evidence type="ECO:0000256" key="3">
    <source>
        <dbReference type="SAM" id="MobiDB-lite"/>
    </source>
</evidence>
<dbReference type="GO" id="GO:0000027">
    <property type="term" value="P:ribosomal large subunit assembly"/>
    <property type="evidence" value="ECO:0007669"/>
    <property type="project" value="TreeGrafter"/>
</dbReference>
<dbReference type="EMBL" id="KZ305100">
    <property type="protein sequence ID" value="PIA27172.1"/>
    <property type="molecule type" value="Genomic_DNA"/>
</dbReference>
<keyword evidence="1" id="KW-0547">Nucleotide-binding</keyword>
<dbReference type="GO" id="GO:0005634">
    <property type="term" value="C:nucleus"/>
    <property type="evidence" value="ECO:0007669"/>
    <property type="project" value="TreeGrafter"/>
</dbReference>
<reference evidence="4 5" key="1">
    <citation type="submission" date="2017-09" db="EMBL/GenBank/DDBJ databases">
        <title>WGS assembly of Aquilegia coerulea Goldsmith.</title>
        <authorList>
            <person name="Hodges S."/>
            <person name="Kramer E."/>
            <person name="Nordborg M."/>
            <person name="Tomkins J."/>
            <person name="Borevitz J."/>
            <person name="Derieg N."/>
            <person name="Yan J."/>
            <person name="Mihaltcheva S."/>
            <person name="Hayes R.D."/>
            <person name="Rokhsar D."/>
        </authorList>
    </citation>
    <scope>NUCLEOTIDE SEQUENCE [LARGE SCALE GENOMIC DNA]</scope>
    <source>
        <strain evidence="5">cv. Goldsmith</strain>
    </source>
</reference>
<dbReference type="PANTHER" id="PTHR48103:SF2">
    <property type="entry name" value="MIDASIN"/>
    <property type="match status" value="1"/>
</dbReference>
<feature type="compositionally biased region" description="Basic and acidic residues" evidence="3">
    <location>
        <begin position="81"/>
        <end position="94"/>
    </location>
</feature>
<evidence type="ECO:0000313" key="4">
    <source>
        <dbReference type="EMBL" id="PIA27172.1"/>
    </source>
</evidence>